<sequence>MHFLVNIDNHIGSCGFFPIYPYITGLYPIRLIKVDHETGELVRDANGLCIPCCPGELGEMVGVIKNKDVLLKFEGYVNKGDTQKKIYRDVFEHGDQVRDSATHYQCTGKPGLFI</sequence>
<accession>A0A3P6TC36</accession>
<dbReference type="AlphaFoldDB" id="A0A3P6TC36"/>
<dbReference type="GO" id="GO:0004467">
    <property type="term" value="F:long-chain fatty acid-CoA ligase activity"/>
    <property type="evidence" value="ECO:0007669"/>
    <property type="project" value="TreeGrafter"/>
</dbReference>
<dbReference type="GO" id="GO:0005789">
    <property type="term" value="C:endoplasmic reticulum membrane"/>
    <property type="evidence" value="ECO:0007669"/>
    <property type="project" value="TreeGrafter"/>
</dbReference>
<dbReference type="Proteomes" id="UP000271889">
    <property type="component" value="Unassembled WGS sequence"/>
</dbReference>
<organism evidence="5 6">
    <name type="scientific">Cylicostephanus goldi</name>
    <name type="common">Nematode worm</name>
    <dbReference type="NCBI Taxonomy" id="71465"/>
    <lineage>
        <taxon>Eukaryota</taxon>
        <taxon>Metazoa</taxon>
        <taxon>Ecdysozoa</taxon>
        <taxon>Nematoda</taxon>
        <taxon>Chromadorea</taxon>
        <taxon>Rhabditida</taxon>
        <taxon>Rhabditina</taxon>
        <taxon>Rhabditomorpha</taxon>
        <taxon>Strongyloidea</taxon>
        <taxon>Strongylidae</taxon>
        <taxon>Cylicostephanus</taxon>
    </lineage>
</organism>
<name>A0A3P6TC36_CYLGO</name>
<evidence type="ECO:0000313" key="6">
    <source>
        <dbReference type="Proteomes" id="UP000271889"/>
    </source>
</evidence>
<evidence type="ECO:0000256" key="2">
    <source>
        <dbReference type="ARBA" id="ARBA00022598"/>
    </source>
</evidence>
<dbReference type="GO" id="GO:0005524">
    <property type="term" value="F:ATP binding"/>
    <property type="evidence" value="ECO:0007669"/>
    <property type="project" value="UniProtKB-KW"/>
</dbReference>
<dbReference type="GO" id="GO:0005886">
    <property type="term" value="C:plasma membrane"/>
    <property type="evidence" value="ECO:0007669"/>
    <property type="project" value="TreeGrafter"/>
</dbReference>
<evidence type="ECO:0000256" key="1">
    <source>
        <dbReference type="ARBA" id="ARBA00006432"/>
    </source>
</evidence>
<dbReference type="EMBL" id="UYRV01027161">
    <property type="protein sequence ID" value="VDK80523.1"/>
    <property type="molecule type" value="Genomic_DNA"/>
</dbReference>
<comment type="similarity">
    <text evidence="1">Belongs to the ATP-dependent AMP-binding enzyme family.</text>
</comment>
<evidence type="ECO:0000256" key="4">
    <source>
        <dbReference type="ARBA" id="ARBA00022840"/>
    </source>
</evidence>
<evidence type="ECO:0000256" key="3">
    <source>
        <dbReference type="ARBA" id="ARBA00022741"/>
    </source>
</evidence>
<reference evidence="5 6" key="1">
    <citation type="submission" date="2018-11" db="EMBL/GenBank/DDBJ databases">
        <authorList>
            <consortium name="Pathogen Informatics"/>
        </authorList>
    </citation>
    <scope>NUCLEOTIDE SEQUENCE [LARGE SCALE GENOMIC DNA]</scope>
</reference>
<protein>
    <submittedName>
        <fullName evidence="5">Uncharacterized protein</fullName>
    </submittedName>
</protein>
<dbReference type="OrthoDB" id="288590at2759"/>
<dbReference type="GO" id="GO:0044539">
    <property type="term" value="P:long-chain fatty acid import into cell"/>
    <property type="evidence" value="ECO:0007669"/>
    <property type="project" value="TreeGrafter"/>
</dbReference>
<dbReference type="PANTHER" id="PTHR43107:SF15">
    <property type="entry name" value="FATTY ACID TRANSPORT PROTEIN 3, ISOFORM A"/>
    <property type="match status" value="1"/>
</dbReference>
<keyword evidence="2" id="KW-0436">Ligase</keyword>
<keyword evidence="6" id="KW-1185">Reference proteome</keyword>
<evidence type="ECO:0000313" key="5">
    <source>
        <dbReference type="EMBL" id="VDK80523.1"/>
    </source>
</evidence>
<gene>
    <name evidence="5" type="ORF">CGOC_LOCUS7720</name>
</gene>
<dbReference type="GO" id="GO:0005324">
    <property type="term" value="F:long-chain fatty acid transmembrane transporter activity"/>
    <property type="evidence" value="ECO:0007669"/>
    <property type="project" value="TreeGrafter"/>
</dbReference>
<dbReference type="PANTHER" id="PTHR43107">
    <property type="entry name" value="LONG-CHAIN FATTY ACID TRANSPORT PROTEIN"/>
    <property type="match status" value="1"/>
</dbReference>
<keyword evidence="4" id="KW-0067">ATP-binding</keyword>
<proteinExistence type="inferred from homology"/>
<keyword evidence="3" id="KW-0547">Nucleotide-binding</keyword>